<dbReference type="AlphaFoldDB" id="A0A2P2QB03"/>
<name>A0A2P2QB03_RHIMU</name>
<proteinExistence type="predicted"/>
<dbReference type="EMBL" id="GGEC01083613">
    <property type="protein sequence ID" value="MBX64097.1"/>
    <property type="molecule type" value="Transcribed_RNA"/>
</dbReference>
<evidence type="ECO:0000313" key="1">
    <source>
        <dbReference type="EMBL" id="MBX64097.1"/>
    </source>
</evidence>
<sequence length="29" mass="3121">MEGLVKSNGNLDLGACLFKKERVGIVLES</sequence>
<protein>
    <submittedName>
        <fullName evidence="1">Uncharacterized protein</fullName>
    </submittedName>
</protein>
<accession>A0A2P2QB03</accession>
<organism evidence="1">
    <name type="scientific">Rhizophora mucronata</name>
    <name type="common">Asiatic mangrove</name>
    <dbReference type="NCBI Taxonomy" id="61149"/>
    <lineage>
        <taxon>Eukaryota</taxon>
        <taxon>Viridiplantae</taxon>
        <taxon>Streptophyta</taxon>
        <taxon>Embryophyta</taxon>
        <taxon>Tracheophyta</taxon>
        <taxon>Spermatophyta</taxon>
        <taxon>Magnoliopsida</taxon>
        <taxon>eudicotyledons</taxon>
        <taxon>Gunneridae</taxon>
        <taxon>Pentapetalae</taxon>
        <taxon>rosids</taxon>
        <taxon>fabids</taxon>
        <taxon>Malpighiales</taxon>
        <taxon>Rhizophoraceae</taxon>
        <taxon>Rhizophora</taxon>
    </lineage>
</organism>
<reference evidence="1" key="1">
    <citation type="submission" date="2018-02" db="EMBL/GenBank/DDBJ databases">
        <title>Rhizophora mucronata_Transcriptome.</title>
        <authorList>
            <person name="Meera S.P."/>
            <person name="Sreeshan A."/>
            <person name="Augustine A."/>
        </authorList>
    </citation>
    <scope>NUCLEOTIDE SEQUENCE</scope>
    <source>
        <tissue evidence="1">Leaf</tissue>
    </source>
</reference>